<reference evidence="3" key="1">
    <citation type="journal article" date="2019" name="Int. J. Syst. Evol. Microbiol.">
        <title>The Global Catalogue of Microorganisms (GCM) 10K type strain sequencing project: providing services to taxonomists for standard genome sequencing and annotation.</title>
        <authorList>
            <consortium name="The Broad Institute Genomics Platform"/>
            <consortium name="The Broad Institute Genome Sequencing Center for Infectious Disease"/>
            <person name="Wu L."/>
            <person name="Ma J."/>
        </authorList>
    </citation>
    <scope>NUCLEOTIDE SEQUENCE [LARGE SCALE GENOMIC DNA]</scope>
    <source>
        <strain evidence="3">KCTC 42986</strain>
    </source>
</reference>
<sequence>MGESGMRGTTHLIFWVAMWGILLLASPFILSREGQVLRIKNELAAVSTAFGQEKADEISHSAGLAYKSLFIDTGYLSEKSKFYSRPMTPAESKLDGVMARPTTAFSNATNGYLTALSVNVYGLLLRWGIITHWMLFILPFVVAAFLDGFVTRKVKFAEFGFISPMAYSLSMHFIVFLLFFPLLYLVVPLPVTPYFMPGWAICLGFPLIFMISNTQRLFNG</sequence>
<name>A0ABV7F8H0_9BURK</name>
<dbReference type="Proteomes" id="UP001595530">
    <property type="component" value="Unassembled WGS sequence"/>
</dbReference>
<feature type="transmembrane region" description="Helical" evidence="1">
    <location>
        <begin position="193"/>
        <end position="211"/>
    </location>
</feature>
<keyword evidence="3" id="KW-1185">Reference proteome</keyword>
<evidence type="ECO:0000313" key="3">
    <source>
        <dbReference type="Proteomes" id="UP001595530"/>
    </source>
</evidence>
<dbReference type="Pfam" id="PF14348">
    <property type="entry name" value="DtrJ-like"/>
    <property type="match status" value="1"/>
</dbReference>
<comment type="caution">
    <text evidence="2">The sequence shown here is derived from an EMBL/GenBank/DDBJ whole genome shotgun (WGS) entry which is preliminary data.</text>
</comment>
<gene>
    <name evidence="2" type="ORF">ACFOFO_19915</name>
</gene>
<feature type="transmembrane region" description="Helical" evidence="1">
    <location>
        <begin position="166"/>
        <end position="187"/>
    </location>
</feature>
<keyword evidence="1" id="KW-1133">Transmembrane helix</keyword>
<evidence type="ECO:0000256" key="1">
    <source>
        <dbReference type="SAM" id="Phobius"/>
    </source>
</evidence>
<organism evidence="2 3">
    <name type="scientific">Undibacterium arcticum</name>
    <dbReference type="NCBI Taxonomy" id="1762892"/>
    <lineage>
        <taxon>Bacteria</taxon>
        <taxon>Pseudomonadati</taxon>
        <taxon>Pseudomonadota</taxon>
        <taxon>Betaproteobacteria</taxon>
        <taxon>Burkholderiales</taxon>
        <taxon>Oxalobacteraceae</taxon>
        <taxon>Undibacterium</taxon>
    </lineage>
</organism>
<evidence type="ECO:0000313" key="2">
    <source>
        <dbReference type="EMBL" id="MFC3110200.1"/>
    </source>
</evidence>
<dbReference type="RefSeq" id="WP_390332559.1">
    <property type="nucleotide sequence ID" value="NZ_JBHRTP010000071.1"/>
</dbReference>
<keyword evidence="1" id="KW-0472">Membrane</keyword>
<dbReference type="InterPro" id="IPR022266">
    <property type="entry name" value="DtrJ-like"/>
</dbReference>
<keyword evidence="1" id="KW-0812">Transmembrane</keyword>
<protein>
    <submittedName>
        <fullName evidence="2">DUF4400 domain-containing protein</fullName>
    </submittedName>
</protein>
<dbReference type="EMBL" id="JBHRTP010000071">
    <property type="protein sequence ID" value="MFC3110200.1"/>
    <property type="molecule type" value="Genomic_DNA"/>
</dbReference>
<proteinExistence type="predicted"/>
<feature type="transmembrane region" description="Helical" evidence="1">
    <location>
        <begin position="12"/>
        <end position="30"/>
    </location>
</feature>
<accession>A0ABV7F8H0</accession>
<feature type="transmembrane region" description="Helical" evidence="1">
    <location>
        <begin position="124"/>
        <end position="146"/>
    </location>
</feature>